<proteinExistence type="predicted"/>
<protein>
    <submittedName>
        <fullName evidence="2">Uncharacterized protein</fullName>
    </submittedName>
</protein>
<evidence type="ECO:0000313" key="3">
    <source>
        <dbReference type="Proteomes" id="UP000770015"/>
    </source>
</evidence>
<organism evidence="2 3">
    <name type="scientific">Plectosphaerella plurivora</name>
    <dbReference type="NCBI Taxonomy" id="936078"/>
    <lineage>
        <taxon>Eukaryota</taxon>
        <taxon>Fungi</taxon>
        <taxon>Dikarya</taxon>
        <taxon>Ascomycota</taxon>
        <taxon>Pezizomycotina</taxon>
        <taxon>Sordariomycetes</taxon>
        <taxon>Hypocreomycetidae</taxon>
        <taxon>Glomerellales</taxon>
        <taxon>Plectosphaerellaceae</taxon>
        <taxon>Plectosphaerella</taxon>
    </lineage>
</organism>
<reference evidence="2" key="1">
    <citation type="journal article" date="2021" name="Nat. Commun.">
        <title>Genetic determinants of endophytism in the Arabidopsis root mycobiome.</title>
        <authorList>
            <person name="Mesny F."/>
            <person name="Miyauchi S."/>
            <person name="Thiergart T."/>
            <person name="Pickel B."/>
            <person name="Atanasova L."/>
            <person name="Karlsson M."/>
            <person name="Huettel B."/>
            <person name="Barry K.W."/>
            <person name="Haridas S."/>
            <person name="Chen C."/>
            <person name="Bauer D."/>
            <person name="Andreopoulos W."/>
            <person name="Pangilinan J."/>
            <person name="LaButti K."/>
            <person name="Riley R."/>
            <person name="Lipzen A."/>
            <person name="Clum A."/>
            <person name="Drula E."/>
            <person name="Henrissat B."/>
            <person name="Kohler A."/>
            <person name="Grigoriev I.V."/>
            <person name="Martin F.M."/>
            <person name="Hacquard S."/>
        </authorList>
    </citation>
    <scope>NUCLEOTIDE SEQUENCE</scope>
    <source>
        <strain evidence="2">MPI-SDFR-AT-0117</strain>
    </source>
</reference>
<keyword evidence="1" id="KW-1133">Transmembrane helix</keyword>
<name>A0A9P8VE97_9PEZI</name>
<dbReference type="AlphaFoldDB" id="A0A9P8VE97"/>
<dbReference type="Proteomes" id="UP000770015">
    <property type="component" value="Unassembled WGS sequence"/>
</dbReference>
<accession>A0A9P8VE97</accession>
<keyword evidence="3" id="KW-1185">Reference proteome</keyword>
<dbReference type="EMBL" id="JAGSXJ010000006">
    <property type="protein sequence ID" value="KAH6690317.1"/>
    <property type="molecule type" value="Genomic_DNA"/>
</dbReference>
<evidence type="ECO:0000313" key="2">
    <source>
        <dbReference type="EMBL" id="KAH6690317.1"/>
    </source>
</evidence>
<keyword evidence="1" id="KW-0812">Transmembrane</keyword>
<keyword evidence="1" id="KW-0472">Membrane</keyword>
<evidence type="ECO:0000256" key="1">
    <source>
        <dbReference type="SAM" id="Phobius"/>
    </source>
</evidence>
<feature type="transmembrane region" description="Helical" evidence="1">
    <location>
        <begin position="28"/>
        <end position="49"/>
    </location>
</feature>
<comment type="caution">
    <text evidence="2">The sequence shown here is derived from an EMBL/GenBank/DDBJ whole genome shotgun (WGS) entry which is preliminary data.</text>
</comment>
<gene>
    <name evidence="2" type="ORF">F5X68DRAFT_229651</name>
</gene>
<sequence>MCTMSSNALTTSTMELVKRSSWPARESGVMVVLCIVGVVVIGLGGLFIYRAIAKRRAASEAKRLASAV</sequence>